<evidence type="ECO:0008006" key="3">
    <source>
        <dbReference type="Google" id="ProtNLM"/>
    </source>
</evidence>
<gene>
    <name evidence="1" type="ORF">SIN8267_02196</name>
</gene>
<dbReference type="SUPFAM" id="SSF55961">
    <property type="entry name" value="Bet v1-like"/>
    <property type="match status" value="1"/>
</dbReference>
<dbReference type="Pfam" id="PF10604">
    <property type="entry name" value="Polyketide_cyc2"/>
    <property type="match status" value="1"/>
</dbReference>
<reference evidence="1" key="1">
    <citation type="submission" date="2021-12" db="EMBL/GenBank/DDBJ databases">
        <authorList>
            <person name="Rodrigo-Torres L."/>
            <person name="Arahal R. D."/>
            <person name="Lucena T."/>
        </authorList>
    </citation>
    <scope>NUCLEOTIDE SEQUENCE</scope>
    <source>
        <strain evidence="1">CECT 8267</strain>
    </source>
</reference>
<evidence type="ECO:0000313" key="1">
    <source>
        <dbReference type="EMBL" id="CAH0992081.1"/>
    </source>
</evidence>
<dbReference type="RefSeq" id="WP_237444777.1">
    <property type="nucleotide sequence ID" value="NZ_CAKLPX010000002.1"/>
</dbReference>
<sequence length="178" mass="20430">MDKHPCTAVTTDFFNTCPYVFKAEVEVNATPERIFEYFEDAHSWTVWADPINKVEWTSPQPFGLGTTRTVHMQGGMTGWETFIAWERGKHMAFCFTEMSKPMNESFAEDYLVTDLGNGRCKVVWQMAMQPKGFSRFVTPLIAPIMRRMLQKWLNNFAELVNKDELVVSKPQQSAATTA</sequence>
<dbReference type="InterPro" id="IPR023393">
    <property type="entry name" value="START-like_dom_sf"/>
</dbReference>
<dbReference type="CDD" id="cd07821">
    <property type="entry name" value="PYR_PYL_RCAR_like"/>
    <property type="match status" value="1"/>
</dbReference>
<organism evidence="1 2">
    <name type="scientific">Sinobacterium norvegicum</name>
    <dbReference type="NCBI Taxonomy" id="1641715"/>
    <lineage>
        <taxon>Bacteria</taxon>
        <taxon>Pseudomonadati</taxon>
        <taxon>Pseudomonadota</taxon>
        <taxon>Gammaproteobacteria</taxon>
        <taxon>Cellvibrionales</taxon>
        <taxon>Spongiibacteraceae</taxon>
        <taxon>Sinobacterium</taxon>
    </lineage>
</organism>
<accession>A0ABM9AGG3</accession>
<comment type="caution">
    <text evidence="1">The sequence shown here is derived from an EMBL/GenBank/DDBJ whole genome shotgun (WGS) entry which is preliminary data.</text>
</comment>
<dbReference type="InterPro" id="IPR019587">
    <property type="entry name" value="Polyketide_cyclase/dehydratase"/>
</dbReference>
<protein>
    <recommendedName>
        <fullName evidence="3">Polyketide cyclase</fullName>
    </recommendedName>
</protein>
<dbReference type="Proteomes" id="UP000838100">
    <property type="component" value="Unassembled WGS sequence"/>
</dbReference>
<dbReference type="EMBL" id="CAKLPX010000002">
    <property type="protein sequence ID" value="CAH0992081.1"/>
    <property type="molecule type" value="Genomic_DNA"/>
</dbReference>
<proteinExistence type="predicted"/>
<evidence type="ECO:0000313" key="2">
    <source>
        <dbReference type="Proteomes" id="UP000838100"/>
    </source>
</evidence>
<dbReference type="Gene3D" id="3.30.530.20">
    <property type="match status" value="1"/>
</dbReference>
<name>A0ABM9AGG3_9GAMM</name>
<keyword evidence="2" id="KW-1185">Reference proteome</keyword>